<organism evidence="2 3">
    <name type="scientific">Streptomyces nigrescens</name>
    <dbReference type="NCBI Taxonomy" id="1920"/>
    <lineage>
        <taxon>Bacteria</taxon>
        <taxon>Bacillati</taxon>
        <taxon>Actinomycetota</taxon>
        <taxon>Actinomycetes</taxon>
        <taxon>Kitasatosporales</taxon>
        <taxon>Streptomycetaceae</taxon>
        <taxon>Streptomyces</taxon>
    </lineage>
</organism>
<dbReference type="RefSeq" id="WP_261954850.1">
    <property type="nucleotide sequence ID" value="NZ_AP026073.1"/>
</dbReference>
<dbReference type="PANTHER" id="PTHR43355">
    <property type="entry name" value="FLAVIN REDUCTASE (NADPH)"/>
    <property type="match status" value="1"/>
</dbReference>
<proteinExistence type="predicted"/>
<dbReference type="InterPro" id="IPR036291">
    <property type="entry name" value="NAD(P)-bd_dom_sf"/>
</dbReference>
<accession>A0ABM7ZXZ1</accession>
<feature type="domain" description="NAD(P)-binding" evidence="1">
    <location>
        <begin position="7"/>
        <end position="200"/>
    </location>
</feature>
<dbReference type="CDD" id="cd05244">
    <property type="entry name" value="BVR-B_like_SDR_a"/>
    <property type="match status" value="1"/>
</dbReference>
<name>A0ABM7ZXZ1_STRNI</name>
<dbReference type="SUPFAM" id="SSF51735">
    <property type="entry name" value="NAD(P)-binding Rossmann-fold domains"/>
    <property type="match status" value="1"/>
</dbReference>
<dbReference type="InterPro" id="IPR016040">
    <property type="entry name" value="NAD(P)-bd_dom"/>
</dbReference>
<protein>
    <submittedName>
        <fullName evidence="2">NADH-flavin reductase</fullName>
    </submittedName>
</protein>
<evidence type="ECO:0000259" key="1">
    <source>
        <dbReference type="Pfam" id="PF13460"/>
    </source>
</evidence>
<gene>
    <name evidence="2" type="ORF">HEK616_47120</name>
</gene>
<dbReference type="Proteomes" id="UP001059597">
    <property type="component" value="Chromosome"/>
</dbReference>
<keyword evidence="3" id="KW-1185">Reference proteome</keyword>
<reference evidence="2" key="1">
    <citation type="submission" date="2022-06" db="EMBL/GenBank/DDBJ databases">
        <title>Complete genome sequence of Streptomyces nigrescens HEK616.</title>
        <authorList>
            <person name="Asamizu S."/>
            <person name="Onaka H."/>
        </authorList>
    </citation>
    <scope>NUCLEOTIDE SEQUENCE</scope>
    <source>
        <strain evidence="2">HEK616</strain>
    </source>
</reference>
<dbReference type="Gene3D" id="3.40.50.720">
    <property type="entry name" value="NAD(P)-binding Rossmann-like Domain"/>
    <property type="match status" value="1"/>
</dbReference>
<dbReference type="InterPro" id="IPR051606">
    <property type="entry name" value="Polyketide_Oxido-like"/>
</dbReference>
<evidence type="ECO:0000313" key="3">
    <source>
        <dbReference type="Proteomes" id="UP001059597"/>
    </source>
</evidence>
<dbReference type="Pfam" id="PF13460">
    <property type="entry name" value="NAD_binding_10"/>
    <property type="match status" value="1"/>
</dbReference>
<dbReference type="EMBL" id="AP026073">
    <property type="protein sequence ID" value="BDM71225.1"/>
    <property type="molecule type" value="Genomic_DNA"/>
</dbReference>
<evidence type="ECO:0000313" key="2">
    <source>
        <dbReference type="EMBL" id="BDM71225.1"/>
    </source>
</evidence>
<sequence length="211" mass="22355">MKLTVLGASGGVGRQLVTHALADGHEVTAALRSPEKLTERHERLTVVRTDPLDPASLKTVVDGADAVLSGIGQAGRHDPLRPASTSARAVVEAMTATGVRRLLVVSAGPLNRTGAGQPFLSHRVFGPLLWAVLKEVYTDLTRMEAVLRDSGLDWTAVRPPRLLDTPGEGRYRHAVEAGPAGSVIARADVARAMLDLVTDPRTYGHAVGVSR</sequence>
<dbReference type="PANTHER" id="PTHR43355:SF2">
    <property type="entry name" value="FLAVIN REDUCTASE (NADPH)"/>
    <property type="match status" value="1"/>
</dbReference>